<sequence length="176" mass="19184">MLDTELTTEANDLILVRDFAAPRALVYQAWTDPQMLAAWWGPEGLTTAVDVDVRPGGGLSLIMHAPDGSDYPVLGEFGEVIDNEVLVMIMQVERHPPAWHAMIRGKYVELGGEEAAYVGGPIPTRITFEDCDAGTRVTVRQTFPQALVRDAHVALGNPVGWRSSFTKLDAVLAKAL</sequence>
<dbReference type="SUPFAM" id="SSF55961">
    <property type="entry name" value="Bet v1-like"/>
    <property type="match status" value="1"/>
</dbReference>
<protein>
    <submittedName>
        <fullName evidence="3">Activator of Hsp90 ATPase 1-like family protein</fullName>
    </submittedName>
</protein>
<organism evidence="3 4">
    <name type="scientific">Asticcacaulis biprosthecium C19</name>
    <dbReference type="NCBI Taxonomy" id="715226"/>
    <lineage>
        <taxon>Bacteria</taxon>
        <taxon>Pseudomonadati</taxon>
        <taxon>Pseudomonadota</taxon>
        <taxon>Alphaproteobacteria</taxon>
        <taxon>Caulobacterales</taxon>
        <taxon>Caulobacteraceae</taxon>
        <taxon>Asticcacaulis</taxon>
    </lineage>
</organism>
<evidence type="ECO:0000259" key="2">
    <source>
        <dbReference type="Pfam" id="PF08327"/>
    </source>
</evidence>
<dbReference type="AlphaFoldDB" id="F4QKY3"/>
<keyword evidence="4" id="KW-1185">Reference proteome</keyword>
<dbReference type="HOGENOM" id="CLU_108923_6_2_5"/>
<dbReference type="InterPro" id="IPR013538">
    <property type="entry name" value="ASHA1/2-like_C"/>
</dbReference>
<evidence type="ECO:0000313" key="4">
    <source>
        <dbReference type="Proteomes" id="UP000006512"/>
    </source>
</evidence>
<dbReference type="InterPro" id="IPR023393">
    <property type="entry name" value="START-like_dom_sf"/>
</dbReference>
<reference evidence="4" key="1">
    <citation type="submission" date="2011-03" db="EMBL/GenBank/DDBJ databases">
        <title>Draft genome sequence of Brevundimonas diminuta.</title>
        <authorList>
            <person name="Brown P.J.B."/>
            <person name="Buechlein A."/>
            <person name="Hemmerich C."/>
            <person name="Brun Y.V."/>
        </authorList>
    </citation>
    <scope>NUCLEOTIDE SEQUENCE [LARGE SCALE GENOMIC DNA]</scope>
    <source>
        <strain evidence="4">C19</strain>
    </source>
</reference>
<name>F4QKY3_9CAUL</name>
<evidence type="ECO:0000256" key="1">
    <source>
        <dbReference type="ARBA" id="ARBA00006817"/>
    </source>
</evidence>
<proteinExistence type="inferred from homology"/>
<accession>F4QKY3</accession>
<dbReference type="Gene3D" id="3.30.530.20">
    <property type="match status" value="1"/>
</dbReference>
<evidence type="ECO:0000313" key="3">
    <source>
        <dbReference type="EMBL" id="EGF92206.1"/>
    </source>
</evidence>
<dbReference type="RefSeq" id="WP_006271381.1">
    <property type="nucleotide sequence ID" value="NZ_GL883077.1"/>
</dbReference>
<gene>
    <name evidence="3" type="ORF">ABI_06390</name>
</gene>
<comment type="similarity">
    <text evidence="1">Belongs to the AHA1 family.</text>
</comment>
<feature type="domain" description="Activator of Hsp90 ATPase homologue 1/2-like C-terminal" evidence="2">
    <location>
        <begin position="21"/>
        <end position="172"/>
    </location>
</feature>
<dbReference type="Pfam" id="PF08327">
    <property type="entry name" value="AHSA1"/>
    <property type="match status" value="1"/>
</dbReference>
<dbReference type="STRING" id="715226.ABI_06390"/>
<dbReference type="Proteomes" id="UP000006512">
    <property type="component" value="Unassembled WGS sequence"/>
</dbReference>
<dbReference type="EMBL" id="GL883077">
    <property type="protein sequence ID" value="EGF92206.1"/>
    <property type="molecule type" value="Genomic_DNA"/>
</dbReference>
<dbReference type="eggNOG" id="COG3832">
    <property type="taxonomic scope" value="Bacteria"/>
</dbReference>
<dbReference type="OrthoDB" id="9805228at2"/>